<dbReference type="EMBL" id="UYRT01015683">
    <property type="protein sequence ID" value="VDK55222.1"/>
    <property type="molecule type" value="Genomic_DNA"/>
</dbReference>
<dbReference type="OrthoDB" id="983542at2759"/>
<reference evidence="4" key="1">
    <citation type="submission" date="2016-06" db="UniProtKB">
        <authorList>
            <consortium name="WormBaseParasite"/>
        </authorList>
    </citation>
    <scope>IDENTIFICATION</scope>
</reference>
<dbReference type="InterPro" id="IPR019774">
    <property type="entry name" value="Aromatic-AA_hydroxylase_C"/>
</dbReference>
<evidence type="ECO:0000313" key="4">
    <source>
        <dbReference type="WBParaSite" id="GPUH_0000659001-mRNA-1"/>
    </source>
</evidence>
<accession>A0A183DCZ0</accession>
<dbReference type="GO" id="GO:0009072">
    <property type="term" value="P:aromatic amino acid metabolic process"/>
    <property type="evidence" value="ECO:0007669"/>
    <property type="project" value="InterPro"/>
</dbReference>
<evidence type="ECO:0000259" key="1">
    <source>
        <dbReference type="Pfam" id="PF00351"/>
    </source>
</evidence>
<gene>
    <name evidence="2" type="ORF">GPUH_LOCUS6581</name>
</gene>
<dbReference type="Gene3D" id="1.10.800.10">
    <property type="entry name" value="Aromatic amino acid hydroxylase"/>
    <property type="match status" value="1"/>
</dbReference>
<feature type="domain" description="Biopterin-dependent aromatic amino acid hydroxylase family profile" evidence="1">
    <location>
        <begin position="2"/>
        <end position="48"/>
    </location>
</feature>
<reference evidence="2 3" key="2">
    <citation type="submission" date="2018-11" db="EMBL/GenBank/DDBJ databases">
        <authorList>
            <consortium name="Pathogen Informatics"/>
        </authorList>
    </citation>
    <scope>NUCLEOTIDE SEQUENCE [LARGE SCALE GENOMIC DNA]</scope>
</reference>
<evidence type="ECO:0000313" key="2">
    <source>
        <dbReference type="EMBL" id="VDK55222.1"/>
    </source>
</evidence>
<name>A0A183DCZ0_9BILA</name>
<dbReference type="GO" id="GO:0016714">
    <property type="term" value="F:oxidoreductase activity, acting on paired donors, with incorporation or reduction of molecular oxygen, reduced pteridine as one donor, and incorporation of one atom of oxygen"/>
    <property type="evidence" value="ECO:0007669"/>
    <property type="project" value="InterPro"/>
</dbReference>
<dbReference type="Proteomes" id="UP000271098">
    <property type="component" value="Unassembled WGS sequence"/>
</dbReference>
<dbReference type="InterPro" id="IPR036951">
    <property type="entry name" value="ArAA_hydroxylase_sf"/>
</dbReference>
<organism evidence="4">
    <name type="scientific">Gongylonema pulchrum</name>
    <dbReference type="NCBI Taxonomy" id="637853"/>
    <lineage>
        <taxon>Eukaryota</taxon>
        <taxon>Metazoa</taxon>
        <taxon>Ecdysozoa</taxon>
        <taxon>Nematoda</taxon>
        <taxon>Chromadorea</taxon>
        <taxon>Rhabditida</taxon>
        <taxon>Spirurina</taxon>
        <taxon>Spiruromorpha</taxon>
        <taxon>Spiruroidea</taxon>
        <taxon>Gongylonematidae</taxon>
        <taxon>Gongylonema</taxon>
    </lineage>
</organism>
<sequence length="58" mass="6646">MYARSFKRPFALVYDPYTESVEVVKEAHDLKYGLDRLKEELSSFTEAVDTLSNTVASK</sequence>
<protein>
    <submittedName>
        <fullName evidence="4">BH4_AAA_HYDROXYL_2 domain-containing protein</fullName>
    </submittedName>
</protein>
<dbReference type="AlphaFoldDB" id="A0A183DCZ0"/>
<dbReference type="GO" id="GO:0005506">
    <property type="term" value="F:iron ion binding"/>
    <property type="evidence" value="ECO:0007669"/>
    <property type="project" value="InterPro"/>
</dbReference>
<dbReference type="Pfam" id="PF00351">
    <property type="entry name" value="Biopterin_H"/>
    <property type="match status" value="1"/>
</dbReference>
<dbReference type="WBParaSite" id="GPUH_0000659001-mRNA-1">
    <property type="protein sequence ID" value="GPUH_0000659001-mRNA-1"/>
    <property type="gene ID" value="GPUH_0000659001"/>
</dbReference>
<proteinExistence type="predicted"/>
<keyword evidence="3" id="KW-1185">Reference proteome</keyword>
<evidence type="ECO:0000313" key="3">
    <source>
        <dbReference type="Proteomes" id="UP000271098"/>
    </source>
</evidence>